<comment type="similarity">
    <text evidence="1 2">Belongs to the plant dehydrin family.</text>
</comment>
<evidence type="ECO:0000256" key="2">
    <source>
        <dbReference type="RuleBase" id="RU003995"/>
    </source>
</evidence>
<dbReference type="GO" id="GO:0009737">
    <property type="term" value="P:response to abscisic acid"/>
    <property type="evidence" value="ECO:0007669"/>
    <property type="project" value="TreeGrafter"/>
</dbReference>
<proteinExistence type="inferred from homology"/>
<dbReference type="PANTHER" id="PTHR33346:SF42">
    <property type="entry name" value="DEHYDRIN XERO 1"/>
    <property type="match status" value="1"/>
</dbReference>
<evidence type="ECO:0000313" key="5">
    <source>
        <dbReference type="Proteomes" id="UP000657918"/>
    </source>
</evidence>
<comment type="caution">
    <text evidence="4">The sequence shown here is derived from an EMBL/GenBank/DDBJ whole genome shotgun (WGS) entry which is preliminary data.</text>
</comment>
<dbReference type="Proteomes" id="UP000657918">
    <property type="component" value="Unassembled WGS sequence"/>
</dbReference>
<feature type="compositionally biased region" description="Basic and acidic residues" evidence="3">
    <location>
        <begin position="51"/>
        <end position="66"/>
    </location>
</feature>
<protein>
    <recommendedName>
        <fullName evidence="6">Dehydrin 2</fullName>
    </recommendedName>
</protein>
<reference evidence="4 5" key="1">
    <citation type="submission" date="2020-10" db="EMBL/GenBank/DDBJ databases">
        <title>Plant Genome Project.</title>
        <authorList>
            <person name="Zhang R.-G."/>
        </authorList>
    </citation>
    <scope>NUCLEOTIDE SEQUENCE [LARGE SCALE GENOMIC DNA]</scope>
    <source>
        <strain evidence="4">FAFU-HL-1</strain>
        <tissue evidence="4">Leaf</tissue>
    </source>
</reference>
<evidence type="ECO:0008006" key="6">
    <source>
        <dbReference type="Google" id="ProtNLM"/>
    </source>
</evidence>
<evidence type="ECO:0000256" key="3">
    <source>
        <dbReference type="SAM" id="MobiDB-lite"/>
    </source>
</evidence>
<feature type="region of interest" description="Disordered" evidence="3">
    <location>
        <begin position="1"/>
        <end position="106"/>
    </location>
</feature>
<dbReference type="GO" id="GO:0005829">
    <property type="term" value="C:cytosol"/>
    <property type="evidence" value="ECO:0007669"/>
    <property type="project" value="TreeGrafter"/>
</dbReference>
<accession>A0A835K2I3</accession>
<dbReference type="PANTHER" id="PTHR33346">
    <property type="entry name" value="DEHYDRIN XERO 2-RELATED"/>
    <property type="match status" value="1"/>
</dbReference>
<keyword evidence="5" id="KW-1185">Reference proteome</keyword>
<organism evidence="4 5">
    <name type="scientific">Salix dunnii</name>
    <dbReference type="NCBI Taxonomy" id="1413687"/>
    <lineage>
        <taxon>Eukaryota</taxon>
        <taxon>Viridiplantae</taxon>
        <taxon>Streptophyta</taxon>
        <taxon>Embryophyta</taxon>
        <taxon>Tracheophyta</taxon>
        <taxon>Spermatophyta</taxon>
        <taxon>Magnoliopsida</taxon>
        <taxon>eudicotyledons</taxon>
        <taxon>Gunneridae</taxon>
        <taxon>Pentapetalae</taxon>
        <taxon>rosids</taxon>
        <taxon>fabids</taxon>
        <taxon>Malpighiales</taxon>
        <taxon>Salicaceae</taxon>
        <taxon>Saliceae</taxon>
        <taxon>Salix</taxon>
    </lineage>
</organism>
<gene>
    <name evidence="4" type="ORF">SADUNF_Sadunf07G0017000</name>
</gene>
<dbReference type="InterPro" id="IPR030513">
    <property type="entry name" value="Dehydrin_CS"/>
</dbReference>
<feature type="compositionally biased region" description="Basic and acidic residues" evidence="3">
    <location>
        <begin position="81"/>
        <end position="106"/>
    </location>
</feature>
<dbReference type="InterPro" id="IPR000167">
    <property type="entry name" value="Dehydrin"/>
</dbReference>
<dbReference type="EMBL" id="JADGMS010000007">
    <property type="protein sequence ID" value="KAF9678266.1"/>
    <property type="molecule type" value="Genomic_DNA"/>
</dbReference>
<dbReference type="GO" id="GO:0009631">
    <property type="term" value="P:cold acclimation"/>
    <property type="evidence" value="ECO:0007669"/>
    <property type="project" value="TreeGrafter"/>
</dbReference>
<evidence type="ECO:0000256" key="1">
    <source>
        <dbReference type="ARBA" id="ARBA00008403"/>
    </source>
</evidence>
<dbReference type="AlphaFoldDB" id="A0A835K2I3"/>
<dbReference type="Pfam" id="PF00257">
    <property type="entry name" value="Dehydrin"/>
    <property type="match status" value="1"/>
</dbReference>
<sequence length="106" mass="11661">MYDGAPVVGTGTVQEYHGFSGKLHHRSGSLSSSSPSEEDGHGGRTKKKGLKEKVKEKLQPGHHDRSQATPTTTPGGYYSAEQHREKKGIMEKIKEKLPGLHHDNHH</sequence>
<dbReference type="GO" id="GO:0009414">
    <property type="term" value="P:response to water deprivation"/>
    <property type="evidence" value="ECO:0007669"/>
    <property type="project" value="UniProtKB-ARBA"/>
</dbReference>
<name>A0A835K2I3_9ROSI</name>
<dbReference type="PROSITE" id="PS00823">
    <property type="entry name" value="DEHYDRIN_2"/>
    <property type="match status" value="1"/>
</dbReference>
<evidence type="ECO:0000313" key="4">
    <source>
        <dbReference type="EMBL" id="KAF9678266.1"/>
    </source>
</evidence>